<dbReference type="PROSITE" id="PS50928">
    <property type="entry name" value="ABC_TM1"/>
    <property type="match status" value="1"/>
</dbReference>
<protein>
    <submittedName>
        <fullName evidence="9">Proline/glycine betaine ABC transporter permease</fullName>
    </submittedName>
</protein>
<keyword evidence="6 7" id="KW-0472">Membrane</keyword>
<feature type="transmembrane region" description="Helical" evidence="7">
    <location>
        <begin position="153"/>
        <end position="180"/>
    </location>
</feature>
<feature type="transmembrane region" description="Helical" evidence="7">
    <location>
        <begin position="264"/>
        <end position="281"/>
    </location>
</feature>
<evidence type="ECO:0000256" key="2">
    <source>
        <dbReference type="ARBA" id="ARBA00022448"/>
    </source>
</evidence>
<keyword evidence="2 7" id="KW-0813">Transport</keyword>
<comment type="caution">
    <text evidence="9">The sequence shown here is derived from an EMBL/GenBank/DDBJ whole genome shotgun (WGS) entry which is preliminary data.</text>
</comment>
<evidence type="ECO:0000313" key="9">
    <source>
        <dbReference type="EMBL" id="MCH4564403.1"/>
    </source>
</evidence>
<comment type="subcellular location">
    <subcellularLocation>
        <location evidence="1 7">Cell membrane</location>
        <topology evidence="1 7">Multi-pass membrane protein</topology>
    </subcellularLocation>
</comment>
<accession>A0ABS9RX22</accession>
<reference evidence="9 10" key="1">
    <citation type="submission" date="2022-02" db="EMBL/GenBank/DDBJ databases">
        <title>Halomonas fukangensis sp. nov., a halophilic bacterium isolated from a bulk soil of Kalidium foliatum at Fukang.</title>
        <authorList>
            <person name="Huang Y."/>
        </authorList>
    </citation>
    <scope>NUCLEOTIDE SEQUENCE [LARGE SCALE GENOMIC DNA]</scope>
    <source>
        <strain evidence="9 10">EGI 63088</strain>
    </source>
</reference>
<evidence type="ECO:0000256" key="5">
    <source>
        <dbReference type="ARBA" id="ARBA00022989"/>
    </source>
</evidence>
<organism evidence="9 10">
    <name type="scientific">Halomonas flagellata</name>
    <dbReference type="NCBI Taxonomy" id="2920385"/>
    <lineage>
        <taxon>Bacteria</taxon>
        <taxon>Pseudomonadati</taxon>
        <taxon>Pseudomonadota</taxon>
        <taxon>Gammaproteobacteria</taxon>
        <taxon>Oceanospirillales</taxon>
        <taxon>Halomonadaceae</taxon>
        <taxon>Halomonas</taxon>
    </lineage>
</organism>
<evidence type="ECO:0000259" key="8">
    <source>
        <dbReference type="PROSITE" id="PS50928"/>
    </source>
</evidence>
<dbReference type="InterPro" id="IPR035906">
    <property type="entry name" value="MetI-like_sf"/>
</dbReference>
<keyword evidence="4 7" id="KW-0812">Transmembrane</keyword>
<evidence type="ECO:0000256" key="7">
    <source>
        <dbReference type="RuleBase" id="RU363032"/>
    </source>
</evidence>
<dbReference type="Pfam" id="PF00528">
    <property type="entry name" value="BPD_transp_1"/>
    <property type="match status" value="1"/>
</dbReference>
<evidence type="ECO:0000256" key="1">
    <source>
        <dbReference type="ARBA" id="ARBA00004651"/>
    </source>
</evidence>
<dbReference type="PANTHER" id="PTHR47737">
    <property type="entry name" value="GLYCINE BETAINE/PROLINE BETAINE TRANSPORT SYSTEM PERMEASE PROTEIN PROW"/>
    <property type="match status" value="1"/>
</dbReference>
<evidence type="ECO:0000256" key="3">
    <source>
        <dbReference type="ARBA" id="ARBA00022475"/>
    </source>
</evidence>
<dbReference type="InterPro" id="IPR000515">
    <property type="entry name" value="MetI-like"/>
</dbReference>
<feature type="domain" description="ABC transmembrane type-1" evidence="8">
    <location>
        <begin position="106"/>
        <end position="285"/>
    </location>
</feature>
<dbReference type="RefSeq" id="WP_240569071.1">
    <property type="nucleotide sequence ID" value="NZ_JAKVPY010000018.1"/>
</dbReference>
<feature type="transmembrane region" description="Helical" evidence="7">
    <location>
        <begin position="233"/>
        <end position="257"/>
    </location>
</feature>
<keyword evidence="3" id="KW-1003">Cell membrane</keyword>
<evidence type="ECO:0000256" key="6">
    <source>
        <dbReference type="ARBA" id="ARBA00023136"/>
    </source>
</evidence>
<comment type="similarity">
    <text evidence="7">Belongs to the binding-protein-dependent transport system permease family.</text>
</comment>
<gene>
    <name evidence="9" type="ORF">MKP05_14930</name>
</gene>
<dbReference type="Gene3D" id="1.10.3720.10">
    <property type="entry name" value="MetI-like"/>
    <property type="match status" value="1"/>
</dbReference>
<sequence length="301" mass="32605">MSEILELLRQLITDPFGLLEALPVRQWITDAVNWIVGNFRDFFRTYVSPPVRGVMGFTQTTLAGIPPGLFLIGIFLIGWRAASWRVGLFSLIAFALVGFIGVWDALVVTLSLVATAVLFCIIIGLPLGILCSRSDRFANAMRPILDIMQTTPPFVYLVPAVMLFSIGNVPGLIATIIFAMPPMIRLTNLGIRQVRQEYIEAAVAFGSTPRQILWKVQFPLAMPTIMAGLNQTIMLALSMVVIAAIIGAGGLGLEVYAGLERLNIGQAFVGGIGIVLLAMVLDRITQGLGEKGPGRNRNNAP</sequence>
<feature type="transmembrane region" description="Helical" evidence="7">
    <location>
        <begin position="57"/>
        <end position="79"/>
    </location>
</feature>
<dbReference type="CDD" id="cd06261">
    <property type="entry name" value="TM_PBP2"/>
    <property type="match status" value="1"/>
</dbReference>
<dbReference type="SUPFAM" id="SSF161098">
    <property type="entry name" value="MetI-like"/>
    <property type="match status" value="1"/>
</dbReference>
<dbReference type="Proteomes" id="UP001202117">
    <property type="component" value="Unassembled WGS sequence"/>
</dbReference>
<evidence type="ECO:0000313" key="10">
    <source>
        <dbReference type="Proteomes" id="UP001202117"/>
    </source>
</evidence>
<name>A0ABS9RX22_9GAMM</name>
<keyword evidence="5 7" id="KW-1133">Transmembrane helix</keyword>
<dbReference type="EMBL" id="JAKVPY010000018">
    <property type="protein sequence ID" value="MCH4564403.1"/>
    <property type="molecule type" value="Genomic_DNA"/>
</dbReference>
<keyword evidence="10" id="KW-1185">Reference proteome</keyword>
<dbReference type="PANTHER" id="PTHR47737:SF1">
    <property type="entry name" value="GLYCINE BETAINE_PROLINE BETAINE TRANSPORT SYSTEM PERMEASE PROTEIN PROW"/>
    <property type="match status" value="1"/>
</dbReference>
<feature type="transmembrane region" description="Helical" evidence="7">
    <location>
        <begin position="112"/>
        <end position="132"/>
    </location>
</feature>
<proteinExistence type="inferred from homology"/>
<feature type="transmembrane region" description="Helical" evidence="7">
    <location>
        <begin position="86"/>
        <end position="106"/>
    </location>
</feature>
<evidence type="ECO:0000256" key="4">
    <source>
        <dbReference type="ARBA" id="ARBA00022692"/>
    </source>
</evidence>